<dbReference type="InterPro" id="IPR023091">
    <property type="entry name" value="MetalPrtase_cat_dom_sf_prd"/>
</dbReference>
<dbReference type="AlphaFoldDB" id="A0A9W8GHV1"/>
<keyword evidence="10" id="KW-0862">Zinc</keyword>
<dbReference type="NCBIfam" id="NF038013">
    <property type="entry name" value="AceTr_1"/>
    <property type="match status" value="1"/>
</dbReference>
<feature type="transmembrane region" description="Helical" evidence="13">
    <location>
        <begin position="166"/>
        <end position="185"/>
    </location>
</feature>
<dbReference type="Pfam" id="PF02130">
    <property type="entry name" value="YbeY"/>
    <property type="match status" value="1"/>
</dbReference>
<evidence type="ECO:0000256" key="6">
    <source>
        <dbReference type="ARBA" id="ARBA00022722"/>
    </source>
</evidence>
<evidence type="ECO:0000313" key="14">
    <source>
        <dbReference type="EMBL" id="KAJ2688794.1"/>
    </source>
</evidence>
<dbReference type="OrthoDB" id="3648309at2759"/>
<organism evidence="14 15">
    <name type="scientific">Coemansia spiralis</name>
    <dbReference type="NCBI Taxonomy" id="417178"/>
    <lineage>
        <taxon>Eukaryota</taxon>
        <taxon>Fungi</taxon>
        <taxon>Fungi incertae sedis</taxon>
        <taxon>Zoopagomycota</taxon>
        <taxon>Kickxellomycotina</taxon>
        <taxon>Kickxellomycetes</taxon>
        <taxon>Kickxellales</taxon>
        <taxon>Kickxellaceae</taxon>
        <taxon>Coemansia</taxon>
    </lineage>
</organism>
<comment type="caution">
    <text evidence="14">The sequence shown here is derived from an EMBL/GenBank/DDBJ whole genome shotgun (WGS) entry which is preliminary data.</text>
</comment>
<evidence type="ECO:0000313" key="15">
    <source>
        <dbReference type="Proteomes" id="UP001151516"/>
    </source>
</evidence>
<dbReference type="PANTHER" id="PTHR31123:SF1">
    <property type="entry name" value="ACCUMULATION OF DYADS PROTEIN 2-RELATED"/>
    <property type="match status" value="1"/>
</dbReference>
<comment type="cofactor">
    <cofactor evidence="1">
        <name>Zn(2+)</name>
        <dbReference type="ChEBI" id="CHEBI:29105"/>
    </cofactor>
</comment>
<dbReference type="InterPro" id="IPR000791">
    <property type="entry name" value="Gpr1/Fun34/SatP-like"/>
</dbReference>
<keyword evidence="8" id="KW-0255">Endonuclease</keyword>
<evidence type="ECO:0000256" key="4">
    <source>
        <dbReference type="ARBA" id="ARBA00010875"/>
    </source>
</evidence>
<dbReference type="GO" id="GO:0005886">
    <property type="term" value="C:plasma membrane"/>
    <property type="evidence" value="ECO:0007669"/>
    <property type="project" value="TreeGrafter"/>
</dbReference>
<dbReference type="GO" id="GO:0015123">
    <property type="term" value="F:acetate transmembrane transporter activity"/>
    <property type="evidence" value="ECO:0007669"/>
    <property type="project" value="TreeGrafter"/>
</dbReference>
<protein>
    <submittedName>
        <fullName evidence="14">Uncharacterized protein</fullName>
    </submittedName>
</protein>
<feature type="transmembrane region" description="Helical" evidence="13">
    <location>
        <begin position="68"/>
        <end position="88"/>
    </location>
</feature>
<dbReference type="EMBL" id="JANBTX010000038">
    <property type="protein sequence ID" value="KAJ2688794.1"/>
    <property type="molecule type" value="Genomic_DNA"/>
</dbReference>
<gene>
    <name evidence="14" type="ORF">IWW39_001935</name>
</gene>
<dbReference type="GO" id="GO:0004519">
    <property type="term" value="F:endonuclease activity"/>
    <property type="evidence" value="ECO:0007669"/>
    <property type="project" value="UniProtKB-KW"/>
</dbReference>
<evidence type="ECO:0000256" key="3">
    <source>
        <dbReference type="ARBA" id="ARBA00005587"/>
    </source>
</evidence>
<proteinExistence type="inferred from homology"/>
<feature type="transmembrane region" description="Helical" evidence="13">
    <location>
        <begin position="42"/>
        <end position="61"/>
    </location>
</feature>
<dbReference type="GO" id="GO:0006364">
    <property type="term" value="P:rRNA processing"/>
    <property type="evidence" value="ECO:0007669"/>
    <property type="project" value="InterPro"/>
</dbReference>
<keyword evidence="6" id="KW-0540">Nuclease</keyword>
<dbReference type="PANTHER" id="PTHR31123">
    <property type="entry name" value="ACCUMULATION OF DYADS PROTEIN 2-RELATED"/>
    <property type="match status" value="1"/>
</dbReference>
<dbReference type="Pfam" id="PF01184">
    <property type="entry name" value="Gpr1_Fun34_YaaH"/>
    <property type="match status" value="1"/>
</dbReference>
<evidence type="ECO:0000256" key="1">
    <source>
        <dbReference type="ARBA" id="ARBA00001947"/>
    </source>
</evidence>
<comment type="similarity">
    <text evidence="3">Belongs to the acetate uptake transporter (AceTr) (TC 2.A.96) family.</text>
</comment>
<dbReference type="NCBIfam" id="TIGR00043">
    <property type="entry name" value="rRNA maturation RNase YbeY"/>
    <property type="match status" value="1"/>
</dbReference>
<keyword evidence="5 13" id="KW-0812">Transmembrane</keyword>
<evidence type="ECO:0000256" key="13">
    <source>
        <dbReference type="SAM" id="Phobius"/>
    </source>
</evidence>
<evidence type="ECO:0000256" key="9">
    <source>
        <dbReference type="ARBA" id="ARBA00022801"/>
    </source>
</evidence>
<keyword evidence="11 13" id="KW-1133">Transmembrane helix</keyword>
<evidence type="ECO:0000256" key="12">
    <source>
        <dbReference type="ARBA" id="ARBA00023136"/>
    </source>
</evidence>
<dbReference type="InterPro" id="IPR047622">
    <property type="entry name" value="GPR1_FUN34_YAAH"/>
</dbReference>
<evidence type="ECO:0000256" key="8">
    <source>
        <dbReference type="ARBA" id="ARBA00022759"/>
    </source>
</evidence>
<dbReference type="GO" id="GO:0046872">
    <property type="term" value="F:metal ion binding"/>
    <property type="evidence" value="ECO:0007669"/>
    <property type="project" value="UniProtKB-KW"/>
</dbReference>
<dbReference type="HAMAP" id="MF_00009">
    <property type="entry name" value="Endoribonucl_YbeY"/>
    <property type="match status" value="1"/>
</dbReference>
<keyword evidence="15" id="KW-1185">Reference proteome</keyword>
<dbReference type="GO" id="GO:0004222">
    <property type="term" value="F:metalloendopeptidase activity"/>
    <property type="evidence" value="ECO:0007669"/>
    <property type="project" value="InterPro"/>
</dbReference>
<keyword evidence="7" id="KW-0479">Metal-binding</keyword>
<dbReference type="InterPro" id="IPR020549">
    <property type="entry name" value="YbeY_CS"/>
</dbReference>
<keyword evidence="12 13" id="KW-0472">Membrane</keyword>
<dbReference type="InterPro" id="IPR051633">
    <property type="entry name" value="AceTr"/>
</dbReference>
<evidence type="ECO:0000256" key="10">
    <source>
        <dbReference type="ARBA" id="ARBA00022833"/>
    </source>
</evidence>
<name>A0A9W8GHV1_9FUNG</name>
<accession>A0A9W8GHV1</accession>
<keyword evidence="9" id="KW-0378">Hydrolase</keyword>
<evidence type="ECO:0000256" key="5">
    <source>
        <dbReference type="ARBA" id="ARBA00022692"/>
    </source>
</evidence>
<dbReference type="PROSITE" id="PS01114">
    <property type="entry name" value="GPR1_FUN34_YAAH"/>
    <property type="match status" value="1"/>
</dbReference>
<comment type="subcellular location">
    <subcellularLocation>
        <location evidence="2">Membrane</location>
        <topology evidence="2">Multi-pass membrane protein</topology>
    </subcellularLocation>
</comment>
<dbReference type="Proteomes" id="UP001151516">
    <property type="component" value="Unassembled WGS sequence"/>
</dbReference>
<comment type="similarity">
    <text evidence="4">Belongs to the endoribonuclease YbeY family.</text>
</comment>
<feature type="transmembrane region" description="Helical" evidence="13">
    <location>
        <begin position="108"/>
        <end position="129"/>
    </location>
</feature>
<dbReference type="InterPro" id="IPR002036">
    <property type="entry name" value="YbeY"/>
</dbReference>
<feature type="transmembrane region" description="Helical" evidence="13">
    <location>
        <begin position="136"/>
        <end position="154"/>
    </location>
</feature>
<reference evidence="14" key="1">
    <citation type="submission" date="2022-07" db="EMBL/GenBank/DDBJ databases">
        <title>Phylogenomic reconstructions and comparative analyses of Kickxellomycotina fungi.</title>
        <authorList>
            <person name="Reynolds N.K."/>
            <person name="Stajich J.E."/>
            <person name="Barry K."/>
            <person name="Grigoriev I.V."/>
            <person name="Crous P."/>
            <person name="Smith M.E."/>
        </authorList>
    </citation>
    <scope>NUCLEOTIDE SEQUENCE</scope>
    <source>
        <strain evidence="14">CBS 109367</strain>
    </source>
</reference>
<dbReference type="PROSITE" id="PS01306">
    <property type="entry name" value="UPF0054"/>
    <property type="match status" value="1"/>
</dbReference>
<evidence type="ECO:0000256" key="11">
    <source>
        <dbReference type="ARBA" id="ARBA00022989"/>
    </source>
</evidence>
<evidence type="ECO:0000256" key="7">
    <source>
        <dbReference type="ARBA" id="ARBA00022723"/>
    </source>
</evidence>
<dbReference type="Gene3D" id="3.40.390.30">
    <property type="entry name" value="Metalloproteases ('zincins'), catalytic domain"/>
    <property type="match status" value="1"/>
</dbReference>
<dbReference type="SUPFAM" id="SSF55486">
    <property type="entry name" value="Metalloproteases ('zincins'), catalytic domain"/>
    <property type="match status" value="1"/>
</dbReference>
<sequence length="343" mass="38212">MTQFRKFANPAPLGLSAFALTTFVLSLHNGGIGQKLGSPPNVVVGLAFFYGGLCQLLAGMWEFAAGNTFGATAFSSYAGFWMAYAAILKPDYGILDALSEAGTTTTQHALGIFLLGWVIMTFIFFLATLRTNLGMCLLFAFLDITFILLCAGEWAGKPHVTQAGGYFGLFTALIAWYNAAADLIGHHNSYFVLPNPSLVPNSARRAVNDPDYKTEEADGYANWDIGVHFVDNERIRELNRAYRNKDKATDILSFPFHQVTKPEVDLPKTNLEDDMNLGDMYLAMPYILEDCKKAKESVSQRLPVLLTHGICHLMGYDHEHDSDFKIMSEREDQILQQFYKLKE</sequence>
<evidence type="ECO:0000256" key="2">
    <source>
        <dbReference type="ARBA" id="ARBA00004141"/>
    </source>
</evidence>